<dbReference type="AlphaFoldDB" id="D3J0I4"/>
<protein>
    <submittedName>
        <fullName evidence="6">Uncharacterized protein ORF316</fullName>
    </submittedName>
</protein>
<geneLocation type="mitochondrion" evidence="6"/>
<dbReference type="PANTHER" id="PTHR35372:SF2">
    <property type="entry name" value="SF3 HELICASE DOMAIN-CONTAINING PROTEIN"/>
    <property type="match status" value="1"/>
</dbReference>
<dbReference type="InterPro" id="IPR014015">
    <property type="entry name" value="Helicase_SF3_DNA-vir"/>
</dbReference>
<organism evidence="6">
    <name type="scientific">Phaeoceros laevis</name>
    <dbReference type="NCBI Taxonomy" id="37308"/>
    <lineage>
        <taxon>Eukaryota</taxon>
        <taxon>Viridiplantae</taxon>
        <taxon>Streptophyta</taxon>
        <taxon>Embryophyta</taxon>
        <taxon>Anthocerotophyta</taxon>
        <taxon>Anthocerotopsida</taxon>
        <taxon>Notothylidae</taxon>
        <taxon>Notothyladales</taxon>
        <taxon>Notothyladaceae</taxon>
        <taxon>Phaeoceros</taxon>
    </lineage>
</organism>
<keyword evidence="4" id="KW-0067">ATP-binding</keyword>
<dbReference type="InterPro" id="IPR045455">
    <property type="entry name" value="NrS-1_pol-like_helicase"/>
</dbReference>
<dbReference type="EMBL" id="GQ376531">
    <property type="protein sequence ID" value="ACT75298.1"/>
    <property type="molecule type" value="Genomic_DNA"/>
</dbReference>
<dbReference type="InterPro" id="IPR027417">
    <property type="entry name" value="P-loop_NTPase"/>
</dbReference>
<dbReference type="InterPro" id="IPR014818">
    <property type="entry name" value="Phage/plasmid_primase_P4_C"/>
</dbReference>
<evidence type="ECO:0000256" key="2">
    <source>
        <dbReference type="ARBA" id="ARBA00022741"/>
    </source>
</evidence>
<evidence type="ECO:0000256" key="3">
    <source>
        <dbReference type="ARBA" id="ARBA00022801"/>
    </source>
</evidence>
<sequence length="316" mass="35331">MTLMLKISELAQLGISLVTVRHITELFRLSRANFGIPKLDDTIYILFENGVLNPETKEFFSHSPEFFLTTSIGFNWDPSCPTTVFFKYLDDFTQGNKDYKLFIQAFLQSLVKKQNKAQIFLVVIGPGGSGKTILAHVMTALAGKERTGTTGLKRLETDPFENSTLINKHLILANEAEEYHGTANNLKAFVGSDMLKASEKHKNDPKTAYYKGQVVIIGNNPLTINDPGGSVLRRVRLIKALNVCQERKDLLSWSAGGWNGDIVPELPGIMAWALSMDKDRAHAILDRTHELLPTMATNREAFKDVCMPLTSWIKKS</sequence>
<reference evidence="6" key="1">
    <citation type="submission" date="2009-07" db="EMBL/GenBank/DDBJ databases">
        <authorList>
            <person name="Xue J.-Y."/>
            <person name="Li L."/>
            <person name="Wang B."/>
            <person name="Liu Y."/>
            <person name="Qiu Y.-L."/>
        </authorList>
    </citation>
    <scope>NUCLEOTIDE SEQUENCE</scope>
</reference>
<reference evidence="6" key="2">
    <citation type="journal article" date="2010" name="Curr. Genet.">
        <title>The complete mitochondrial genome sequence of the hornwort Phaeoceros laevis: retention of many ancient pseudogenes and conservative evolution of mitochondrial genomes in hornworts.</title>
        <authorList>
            <person name="Xue J.Y."/>
            <person name="Liu Y."/>
            <person name="Li L."/>
            <person name="Wang B."/>
            <person name="Qiu Y.L."/>
        </authorList>
    </citation>
    <scope>NUCLEOTIDE SEQUENCE</scope>
</reference>
<gene>
    <name evidence="6" type="primary">ORF316</name>
    <name evidence="6" type="ORF">PhlaMp11</name>
</gene>
<dbReference type="GeneID" id="8746935"/>
<dbReference type="Pfam" id="PF19263">
    <property type="entry name" value="DUF5906"/>
    <property type="match status" value="1"/>
</dbReference>
<dbReference type="GO" id="GO:0016787">
    <property type="term" value="F:hydrolase activity"/>
    <property type="evidence" value="ECO:0007669"/>
    <property type="project" value="UniProtKB-KW"/>
</dbReference>
<accession>D3J0I4</accession>
<dbReference type="Gene3D" id="3.40.50.300">
    <property type="entry name" value="P-loop containing nucleotide triphosphate hydrolases"/>
    <property type="match status" value="1"/>
</dbReference>
<keyword evidence="1" id="KW-0691">RNA editing</keyword>
<dbReference type="GO" id="GO:0005524">
    <property type="term" value="F:ATP binding"/>
    <property type="evidence" value="ECO:0007669"/>
    <property type="project" value="UniProtKB-KW"/>
</dbReference>
<dbReference type="RefSeq" id="YP_003412090.1">
    <property type="nucleotide sequence ID" value="NC_013765.1"/>
</dbReference>
<keyword evidence="3" id="KW-0378">Hydrolase</keyword>
<evidence type="ECO:0000256" key="4">
    <source>
        <dbReference type="ARBA" id="ARBA00022840"/>
    </source>
</evidence>
<dbReference type="SUPFAM" id="SSF52540">
    <property type="entry name" value="P-loop containing nucleoside triphosphate hydrolases"/>
    <property type="match status" value="1"/>
</dbReference>
<dbReference type="InterPro" id="IPR051620">
    <property type="entry name" value="ORF904-like_C"/>
</dbReference>
<feature type="domain" description="SF3 helicase" evidence="5">
    <location>
        <begin position="98"/>
        <end position="253"/>
    </location>
</feature>
<keyword evidence="6" id="KW-0496">Mitochondrion</keyword>
<dbReference type="Pfam" id="PF08706">
    <property type="entry name" value="D5_N"/>
    <property type="match status" value="1"/>
</dbReference>
<evidence type="ECO:0000256" key="1">
    <source>
        <dbReference type="ARBA" id="ARBA00022495"/>
    </source>
</evidence>
<dbReference type="PROSITE" id="PS51206">
    <property type="entry name" value="SF3_HELICASE_1"/>
    <property type="match status" value="1"/>
</dbReference>
<proteinExistence type="predicted"/>
<evidence type="ECO:0000313" key="6">
    <source>
        <dbReference type="EMBL" id="ACT75298.1"/>
    </source>
</evidence>
<name>D3J0I4_9EMBR</name>
<evidence type="ECO:0000259" key="5">
    <source>
        <dbReference type="PROSITE" id="PS51206"/>
    </source>
</evidence>
<dbReference type="PANTHER" id="PTHR35372">
    <property type="entry name" value="ATP BINDING PROTEIN-RELATED"/>
    <property type="match status" value="1"/>
</dbReference>
<keyword evidence="2" id="KW-0547">Nucleotide-binding</keyword>